<evidence type="ECO:0000313" key="4">
    <source>
        <dbReference type="Proteomes" id="UP001356427"/>
    </source>
</evidence>
<feature type="compositionally biased region" description="Basic and acidic residues" evidence="1">
    <location>
        <begin position="48"/>
        <end position="71"/>
    </location>
</feature>
<name>A0AAN8M0I9_9TELE</name>
<reference evidence="3 4" key="1">
    <citation type="submission" date="2021-04" db="EMBL/GenBank/DDBJ databases">
        <authorList>
            <person name="De Guttry C."/>
            <person name="Zahm M."/>
            <person name="Klopp C."/>
            <person name="Cabau C."/>
            <person name="Louis A."/>
            <person name="Berthelot C."/>
            <person name="Parey E."/>
            <person name="Roest Crollius H."/>
            <person name="Montfort J."/>
            <person name="Robinson-Rechavi M."/>
            <person name="Bucao C."/>
            <person name="Bouchez O."/>
            <person name="Gislard M."/>
            <person name="Lluch J."/>
            <person name="Milhes M."/>
            <person name="Lampietro C."/>
            <person name="Lopez Roques C."/>
            <person name="Donnadieu C."/>
            <person name="Braasch I."/>
            <person name="Desvignes T."/>
            <person name="Postlethwait J."/>
            <person name="Bobe J."/>
            <person name="Wedekind C."/>
            <person name="Guiguen Y."/>
        </authorList>
    </citation>
    <scope>NUCLEOTIDE SEQUENCE [LARGE SCALE GENOMIC DNA]</scope>
    <source>
        <strain evidence="3">Cs_M1</strain>
        <tissue evidence="3">Blood</tissue>
    </source>
</reference>
<dbReference type="GO" id="GO:0005886">
    <property type="term" value="C:plasma membrane"/>
    <property type="evidence" value="ECO:0007669"/>
    <property type="project" value="TreeGrafter"/>
</dbReference>
<feature type="region of interest" description="Disordered" evidence="1">
    <location>
        <begin position="1"/>
        <end position="89"/>
    </location>
</feature>
<keyword evidence="4" id="KW-1185">Reference proteome</keyword>
<dbReference type="PANTHER" id="PTHR13103:SF4">
    <property type="entry name" value="SCHWANNOMIN-INTERACTING PROTEIN 1-LIKE ISOFORM X1"/>
    <property type="match status" value="1"/>
</dbReference>
<evidence type="ECO:0000313" key="3">
    <source>
        <dbReference type="EMBL" id="KAK6322348.1"/>
    </source>
</evidence>
<comment type="caution">
    <text evidence="3">The sequence shown here is derived from an EMBL/GenBank/DDBJ whole genome shotgun (WGS) entry which is preliminary data.</text>
</comment>
<protein>
    <recommendedName>
        <fullName evidence="2">Schwannomin interacting protein 1 C-terminal domain-containing protein</fullName>
    </recommendedName>
</protein>
<dbReference type="GO" id="GO:0030054">
    <property type="term" value="C:cell junction"/>
    <property type="evidence" value="ECO:0007669"/>
    <property type="project" value="TreeGrafter"/>
</dbReference>
<proteinExistence type="predicted"/>
<dbReference type="EMBL" id="JAGTTL010000005">
    <property type="protein sequence ID" value="KAK6322348.1"/>
    <property type="molecule type" value="Genomic_DNA"/>
</dbReference>
<evidence type="ECO:0000259" key="2">
    <source>
        <dbReference type="Pfam" id="PF10148"/>
    </source>
</evidence>
<gene>
    <name evidence="3" type="ORF">J4Q44_G00071400</name>
</gene>
<dbReference type="PANTHER" id="PTHR13103">
    <property type="entry name" value="SCHWANNOMIN INTERACTING PROTEIN 1"/>
    <property type="match status" value="1"/>
</dbReference>
<dbReference type="AlphaFoldDB" id="A0AAN8M0I9"/>
<dbReference type="InterPro" id="IPR039045">
    <property type="entry name" value="SCHIP_1"/>
</dbReference>
<evidence type="ECO:0000256" key="1">
    <source>
        <dbReference type="SAM" id="MobiDB-lite"/>
    </source>
</evidence>
<organism evidence="3 4">
    <name type="scientific">Coregonus suidteri</name>
    <dbReference type="NCBI Taxonomy" id="861788"/>
    <lineage>
        <taxon>Eukaryota</taxon>
        <taxon>Metazoa</taxon>
        <taxon>Chordata</taxon>
        <taxon>Craniata</taxon>
        <taxon>Vertebrata</taxon>
        <taxon>Euteleostomi</taxon>
        <taxon>Actinopterygii</taxon>
        <taxon>Neopterygii</taxon>
        <taxon>Teleostei</taxon>
        <taxon>Protacanthopterygii</taxon>
        <taxon>Salmoniformes</taxon>
        <taxon>Salmonidae</taxon>
        <taxon>Coregoninae</taxon>
        <taxon>Coregonus</taxon>
    </lineage>
</organism>
<feature type="compositionally biased region" description="Basic and acidic residues" evidence="1">
    <location>
        <begin position="1"/>
        <end position="18"/>
    </location>
</feature>
<feature type="region of interest" description="Disordered" evidence="1">
    <location>
        <begin position="136"/>
        <end position="156"/>
    </location>
</feature>
<dbReference type="Pfam" id="PF10148">
    <property type="entry name" value="SCHIP-1_C"/>
    <property type="match status" value="1"/>
</dbReference>
<dbReference type="Proteomes" id="UP001356427">
    <property type="component" value="Unassembled WGS sequence"/>
</dbReference>
<feature type="domain" description="Schwannomin interacting protein 1 C-terminal" evidence="2">
    <location>
        <begin position="192"/>
        <end position="252"/>
    </location>
</feature>
<sequence length="252" mass="28371">MEGETEKDTAEEKERDETQLSAGEEEGAGRLHQNGGSSEDDQDLPIMHWEDLSLRIAELEKQEEERRERAKSTSGSEQGSVSGGWAEERQGGLWRRDEWEDEEDYGRCRVAVVSSRFHNHKNLQLCYINNSESEDDEAEEGAVKEGSIGPGSHGYRPSGLKLEVRAALSALKNKLLAEQKVEHLACSSVITKRTHLEHCDLQTCSIQQLNSLRTSLNHDIHDLSSELVGHLLIRDQLRTKQDAMLLDVQDLT</sequence>
<accession>A0AAN8M0I9</accession>
<dbReference type="GO" id="GO:0035332">
    <property type="term" value="P:positive regulation of hippo signaling"/>
    <property type="evidence" value="ECO:0007669"/>
    <property type="project" value="TreeGrafter"/>
</dbReference>
<dbReference type="InterPro" id="IPR015649">
    <property type="entry name" value="SCHIP_1_C"/>
</dbReference>